<evidence type="ECO:0000256" key="9">
    <source>
        <dbReference type="ARBA" id="ARBA00023014"/>
    </source>
</evidence>
<evidence type="ECO:0000256" key="2">
    <source>
        <dbReference type="ARBA" id="ARBA00001966"/>
    </source>
</evidence>
<evidence type="ECO:0000259" key="10">
    <source>
        <dbReference type="Pfam" id="PF00724"/>
    </source>
</evidence>
<evidence type="ECO:0000313" key="12">
    <source>
        <dbReference type="EMBL" id="MFD0704490.1"/>
    </source>
</evidence>
<evidence type="ECO:0000256" key="3">
    <source>
        <dbReference type="ARBA" id="ARBA00011048"/>
    </source>
</evidence>
<dbReference type="InterPro" id="IPR001155">
    <property type="entry name" value="OxRdtase_FMN_N"/>
</dbReference>
<dbReference type="EMBL" id="JBHTHQ010000012">
    <property type="protein sequence ID" value="MFD0704490.1"/>
    <property type="molecule type" value="Genomic_DNA"/>
</dbReference>
<dbReference type="Pfam" id="PF00724">
    <property type="entry name" value="Oxidored_FMN"/>
    <property type="match status" value="1"/>
</dbReference>
<dbReference type="Proteomes" id="UP001597036">
    <property type="component" value="Unassembled WGS sequence"/>
</dbReference>
<organism evidence="12 13">
    <name type="scientific">Alloscardovia venturai</name>
    <dbReference type="NCBI Taxonomy" id="1769421"/>
    <lineage>
        <taxon>Bacteria</taxon>
        <taxon>Bacillati</taxon>
        <taxon>Actinomycetota</taxon>
        <taxon>Actinomycetes</taxon>
        <taxon>Bifidobacteriales</taxon>
        <taxon>Bifidobacteriaceae</taxon>
        <taxon>Alloscardovia</taxon>
    </lineage>
</organism>
<comment type="cofactor">
    <cofactor evidence="1">
        <name>FMN</name>
        <dbReference type="ChEBI" id="CHEBI:58210"/>
    </cofactor>
</comment>
<sequence>MEQRKFPYLSAPITIGRTTFRNRMFSAPMGGTDITNDGCIGPKSAAFYELRARGGAAAVTVSELMVHPETDGSHAYHLDESILNSLAAATYAADAIRRHGAIPSLELSHSGQFAGTYMTDKSKQHNLHQWGPCDGVRADGAHVKALSQEMIDDIVAHYAHVAGLAKRAGFEMLMIHGGHGWLINQFLSLLFNHREDEYGGSLENRCRFAVEVLKAVRQAVGPFFPIEFRMSGSEFCEGGYDIDEGVRIAQQIEPYVDIIHVSAGTYQKTFGITHPSMFEPHGRNVYLAAEIKKHVSKPVATIGGLTDPEMMEEIIASGQADIVYMARQLLADPETPRKVIEGRPEEIVHCLRCFTCMAERAATSTRRCTVNPLIGREMDGVEVTPAPVKRKVMIAGAGPGGLYAAYTAARRGHDVTVYEKESEVGGILKSEQALPFKHEMYELSGTYKLLAEKAGAKIVTNTTVTPELVSQVKPYALIIATGSTPVIPAIPGLRGEDGANVVIVNDYYKQKDRVTDEVVILGGGLAGCECGIHLGMEGKKVKIVEMGGALAPDANVRHRPLMLEEVDKYCEVYTSHRGIEVRSDGVLAENEKGEQVLISGSTVICALGQKSTTDQVEKLMDTAPYVRVIGDASRVSTITNAVYLGHHAALDI</sequence>
<reference evidence="13" key="1">
    <citation type="journal article" date="2019" name="Int. J. Syst. Evol. Microbiol.">
        <title>The Global Catalogue of Microorganisms (GCM) 10K type strain sequencing project: providing services to taxonomists for standard genome sequencing and annotation.</title>
        <authorList>
            <consortium name="The Broad Institute Genomics Platform"/>
            <consortium name="The Broad Institute Genome Sequencing Center for Infectious Disease"/>
            <person name="Wu L."/>
            <person name="Ma J."/>
        </authorList>
    </citation>
    <scope>NUCLEOTIDE SEQUENCE [LARGE SCALE GENOMIC DNA]</scope>
    <source>
        <strain evidence="13">CCM 8604</strain>
    </source>
</reference>
<dbReference type="InterPro" id="IPR051793">
    <property type="entry name" value="NADH:flavin_oxidoreductase"/>
</dbReference>
<keyword evidence="13" id="KW-1185">Reference proteome</keyword>
<dbReference type="InterPro" id="IPR036188">
    <property type="entry name" value="FAD/NAD-bd_sf"/>
</dbReference>
<name>A0ABW2Y2K5_9BIFI</name>
<evidence type="ECO:0000256" key="5">
    <source>
        <dbReference type="ARBA" id="ARBA00022643"/>
    </source>
</evidence>
<keyword evidence="6" id="KW-0479">Metal-binding</keyword>
<keyword evidence="4" id="KW-0285">Flavoprotein</keyword>
<dbReference type="Gene3D" id="3.40.50.720">
    <property type="entry name" value="NAD(P)-binding Rossmann-like Domain"/>
    <property type="match status" value="1"/>
</dbReference>
<feature type="domain" description="FAD/NAD(P)-binding" evidence="11">
    <location>
        <begin position="391"/>
        <end position="617"/>
    </location>
</feature>
<evidence type="ECO:0000256" key="1">
    <source>
        <dbReference type="ARBA" id="ARBA00001917"/>
    </source>
</evidence>
<dbReference type="PRINTS" id="PR00368">
    <property type="entry name" value="FADPNR"/>
</dbReference>
<proteinExistence type="inferred from homology"/>
<evidence type="ECO:0000256" key="6">
    <source>
        <dbReference type="ARBA" id="ARBA00022723"/>
    </source>
</evidence>
<dbReference type="Pfam" id="PF07992">
    <property type="entry name" value="Pyr_redox_2"/>
    <property type="match status" value="1"/>
</dbReference>
<keyword evidence="9" id="KW-0411">Iron-sulfur</keyword>
<dbReference type="PANTHER" id="PTHR42917:SF2">
    <property type="entry name" value="2,4-DIENOYL-COA REDUCTASE [(2E)-ENOYL-COA-PRODUCING]"/>
    <property type="match status" value="1"/>
</dbReference>
<keyword evidence="8" id="KW-0408">Iron</keyword>
<evidence type="ECO:0000313" key="13">
    <source>
        <dbReference type="Proteomes" id="UP001597036"/>
    </source>
</evidence>
<dbReference type="SUPFAM" id="SSF51395">
    <property type="entry name" value="FMN-linked oxidoreductases"/>
    <property type="match status" value="1"/>
</dbReference>
<protein>
    <submittedName>
        <fullName evidence="12">FAD-dependent oxidoreductase</fullName>
    </submittedName>
</protein>
<dbReference type="RefSeq" id="WP_377938032.1">
    <property type="nucleotide sequence ID" value="NZ_JBHTHQ010000012.1"/>
</dbReference>
<evidence type="ECO:0000259" key="11">
    <source>
        <dbReference type="Pfam" id="PF07992"/>
    </source>
</evidence>
<dbReference type="CDD" id="cd02803">
    <property type="entry name" value="OYE_like_FMN_family"/>
    <property type="match status" value="1"/>
</dbReference>
<evidence type="ECO:0000256" key="7">
    <source>
        <dbReference type="ARBA" id="ARBA00023002"/>
    </source>
</evidence>
<dbReference type="InterPro" id="IPR023753">
    <property type="entry name" value="FAD/NAD-binding_dom"/>
</dbReference>
<dbReference type="Gene3D" id="3.20.20.70">
    <property type="entry name" value="Aldolase class I"/>
    <property type="match status" value="1"/>
</dbReference>
<dbReference type="SUPFAM" id="SSF51905">
    <property type="entry name" value="FAD/NAD(P)-binding domain"/>
    <property type="match status" value="1"/>
</dbReference>
<feature type="domain" description="NADH:flavin oxidoreductase/NADH oxidase N-terminal" evidence="10">
    <location>
        <begin position="11"/>
        <end position="346"/>
    </location>
</feature>
<comment type="similarity">
    <text evidence="3">In the N-terminal section; belongs to the NADH:flavin oxidoreductase/NADH oxidase family.</text>
</comment>
<comment type="caution">
    <text evidence="12">The sequence shown here is derived from an EMBL/GenBank/DDBJ whole genome shotgun (WGS) entry which is preliminary data.</text>
</comment>
<comment type="cofactor">
    <cofactor evidence="2">
        <name>[4Fe-4S] cluster</name>
        <dbReference type="ChEBI" id="CHEBI:49883"/>
    </cofactor>
</comment>
<dbReference type="Gene3D" id="3.50.50.60">
    <property type="entry name" value="FAD/NAD(P)-binding domain"/>
    <property type="match status" value="1"/>
</dbReference>
<accession>A0ABW2Y2K5</accession>
<dbReference type="PANTHER" id="PTHR42917">
    <property type="entry name" value="2,4-DIENOYL-COA REDUCTASE"/>
    <property type="match status" value="1"/>
</dbReference>
<evidence type="ECO:0000256" key="4">
    <source>
        <dbReference type="ARBA" id="ARBA00022630"/>
    </source>
</evidence>
<dbReference type="InterPro" id="IPR013785">
    <property type="entry name" value="Aldolase_TIM"/>
</dbReference>
<keyword evidence="7" id="KW-0560">Oxidoreductase</keyword>
<evidence type="ECO:0000256" key="8">
    <source>
        <dbReference type="ARBA" id="ARBA00023004"/>
    </source>
</evidence>
<gene>
    <name evidence="12" type="ORF">ACFQY8_01830</name>
</gene>
<keyword evidence="5" id="KW-0288">FMN</keyword>